<dbReference type="EMBL" id="KN834816">
    <property type="protein sequence ID" value="KIK54377.1"/>
    <property type="molecule type" value="Genomic_DNA"/>
</dbReference>
<dbReference type="OrthoDB" id="5987198at2759"/>
<gene>
    <name evidence="1" type="ORF">GYMLUDRAFT_249527</name>
</gene>
<name>A0A0D0C8U8_9AGAR</name>
<dbReference type="HOGENOM" id="CLU_2090546_0_0_1"/>
<evidence type="ECO:0000313" key="1">
    <source>
        <dbReference type="EMBL" id="KIK54377.1"/>
    </source>
</evidence>
<evidence type="ECO:0008006" key="3">
    <source>
        <dbReference type="Google" id="ProtNLM"/>
    </source>
</evidence>
<protein>
    <recommendedName>
        <fullName evidence="3">Protein kinase domain-containing protein</fullName>
    </recommendedName>
</protein>
<evidence type="ECO:0000313" key="2">
    <source>
        <dbReference type="Proteomes" id="UP000053593"/>
    </source>
</evidence>
<reference evidence="1 2" key="1">
    <citation type="submission" date="2014-04" db="EMBL/GenBank/DDBJ databases">
        <title>Evolutionary Origins and Diversification of the Mycorrhizal Mutualists.</title>
        <authorList>
            <consortium name="DOE Joint Genome Institute"/>
            <consortium name="Mycorrhizal Genomics Consortium"/>
            <person name="Kohler A."/>
            <person name="Kuo A."/>
            <person name="Nagy L.G."/>
            <person name="Floudas D."/>
            <person name="Copeland A."/>
            <person name="Barry K.W."/>
            <person name="Cichocki N."/>
            <person name="Veneault-Fourrey C."/>
            <person name="LaButti K."/>
            <person name="Lindquist E.A."/>
            <person name="Lipzen A."/>
            <person name="Lundell T."/>
            <person name="Morin E."/>
            <person name="Murat C."/>
            <person name="Riley R."/>
            <person name="Ohm R."/>
            <person name="Sun H."/>
            <person name="Tunlid A."/>
            <person name="Henrissat B."/>
            <person name="Grigoriev I.V."/>
            <person name="Hibbett D.S."/>
            <person name="Martin F."/>
        </authorList>
    </citation>
    <scope>NUCLEOTIDE SEQUENCE [LARGE SCALE GENOMIC DNA]</scope>
    <source>
        <strain evidence="1 2">FD-317 M1</strain>
    </source>
</reference>
<keyword evidence="2" id="KW-1185">Reference proteome</keyword>
<dbReference type="AlphaFoldDB" id="A0A0D0C8U8"/>
<accession>A0A0D0C8U8</accession>
<sequence length="139" mass="15902">MYKHSKPSYVTLCSSTEAPESNEPRYPYAADVFLAGTMIRLQILDGEPYSGKYGIRGFEFMRALVNDMVQNDPSKRPNMDEVIFRFSSIVDSLAWYNLRSRTVMKNERLFLKPFRALSHLVRTCGTILARNPAIPSSSR</sequence>
<organism evidence="1 2">
    <name type="scientific">Collybiopsis luxurians FD-317 M1</name>
    <dbReference type="NCBI Taxonomy" id="944289"/>
    <lineage>
        <taxon>Eukaryota</taxon>
        <taxon>Fungi</taxon>
        <taxon>Dikarya</taxon>
        <taxon>Basidiomycota</taxon>
        <taxon>Agaricomycotina</taxon>
        <taxon>Agaricomycetes</taxon>
        <taxon>Agaricomycetidae</taxon>
        <taxon>Agaricales</taxon>
        <taxon>Marasmiineae</taxon>
        <taxon>Omphalotaceae</taxon>
        <taxon>Collybiopsis</taxon>
        <taxon>Collybiopsis luxurians</taxon>
    </lineage>
</organism>
<proteinExistence type="predicted"/>
<dbReference type="Proteomes" id="UP000053593">
    <property type="component" value="Unassembled WGS sequence"/>
</dbReference>